<keyword evidence="3" id="KW-1185">Reference proteome</keyword>
<dbReference type="PANTHER" id="PTHR23202">
    <property type="entry name" value="WASP INTERACTING PROTEIN-RELATED"/>
    <property type="match status" value="1"/>
</dbReference>
<dbReference type="EMBL" id="CP036287">
    <property type="protein sequence ID" value="QDU65507.1"/>
    <property type="molecule type" value="Genomic_DNA"/>
</dbReference>
<dbReference type="Proteomes" id="UP000316921">
    <property type="component" value="Chromosome"/>
</dbReference>
<feature type="region of interest" description="Disordered" evidence="1">
    <location>
        <begin position="789"/>
        <end position="892"/>
    </location>
</feature>
<name>A0A518BEU7_9BACT</name>
<evidence type="ECO:0000256" key="1">
    <source>
        <dbReference type="SAM" id="MobiDB-lite"/>
    </source>
</evidence>
<feature type="region of interest" description="Disordered" evidence="1">
    <location>
        <begin position="1345"/>
        <end position="1465"/>
    </location>
</feature>
<gene>
    <name evidence="2" type="ORF">Pla133_05720</name>
</gene>
<feature type="compositionally biased region" description="Acidic residues" evidence="1">
    <location>
        <begin position="1348"/>
        <end position="1357"/>
    </location>
</feature>
<feature type="region of interest" description="Disordered" evidence="1">
    <location>
        <begin position="127"/>
        <end position="155"/>
    </location>
</feature>
<dbReference type="Pfam" id="PF05359">
    <property type="entry name" value="DUF748"/>
    <property type="match status" value="1"/>
</dbReference>
<organism evidence="2 3">
    <name type="scientific">Engelhardtia mirabilis</name>
    <dbReference type="NCBI Taxonomy" id="2528011"/>
    <lineage>
        <taxon>Bacteria</taxon>
        <taxon>Pseudomonadati</taxon>
        <taxon>Planctomycetota</taxon>
        <taxon>Planctomycetia</taxon>
        <taxon>Planctomycetia incertae sedis</taxon>
        <taxon>Engelhardtia</taxon>
    </lineage>
</organism>
<feature type="compositionally biased region" description="Low complexity" evidence="1">
    <location>
        <begin position="1433"/>
        <end position="1450"/>
    </location>
</feature>
<accession>A0A518BEU7</accession>
<feature type="region of interest" description="Disordered" evidence="1">
    <location>
        <begin position="755"/>
        <end position="777"/>
    </location>
</feature>
<dbReference type="InterPro" id="IPR008023">
    <property type="entry name" value="DUF748"/>
</dbReference>
<protein>
    <recommendedName>
        <fullName evidence="4">AsmA family protein</fullName>
    </recommendedName>
</protein>
<reference evidence="2 3" key="1">
    <citation type="submission" date="2019-02" db="EMBL/GenBank/DDBJ databases">
        <title>Deep-cultivation of Planctomycetes and their phenomic and genomic characterization uncovers novel biology.</title>
        <authorList>
            <person name="Wiegand S."/>
            <person name="Jogler M."/>
            <person name="Boedeker C."/>
            <person name="Pinto D."/>
            <person name="Vollmers J."/>
            <person name="Rivas-Marin E."/>
            <person name="Kohn T."/>
            <person name="Peeters S.H."/>
            <person name="Heuer A."/>
            <person name="Rast P."/>
            <person name="Oberbeckmann S."/>
            <person name="Bunk B."/>
            <person name="Jeske O."/>
            <person name="Meyerdierks A."/>
            <person name="Storesund J.E."/>
            <person name="Kallscheuer N."/>
            <person name="Luecker S."/>
            <person name="Lage O.M."/>
            <person name="Pohl T."/>
            <person name="Merkel B.J."/>
            <person name="Hornburger P."/>
            <person name="Mueller R.-W."/>
            <person name="Bruemmer F."/>
            <person name="Labrenz M."/>
            <person name="Spormann A.M."/>
            <person name="Op den Camp H."/>
            <person name="Overmann J."/>
            <person name="Amann R."/>
            <person name="Jetten M.S.M."/>
            <person name="Mascher T."/>
            <person name="Medema M.H."/>
            <person name="Devos D.P."/>
            <person name="Kaster A.-K."/>
            <person name="Ovreas L."/>
            <person name="Rohde M."/>
            <person name="Galperin M.Y."/>
            <person name="Jogler C."/>
        </authorList>
    </citation>
    <scope>NUCLEOTIDE SEQUENCE [LARGE SCALE GENOMIC DNA]</scope>
    <source>
        <strain evidence="2 3">Pla133</strain>
    </source>
</reference>
<evidence type="ECO:0000313" key="2">
    <source>
        <dbReference type="EMBL" id="QDU65507.1"/>
    </source>
</evidence>
<dbReference type="RefSeq" id="WP_145062193.1">
    <property type="nucleotide sequence ID" value="NZ_CP036287.1"/>
</dbReference>
<evidence type="ECO:0008006" key="4">
    <source>
        <dbReference type="Google" id="ProtNLM"/>
    </source>
</evidence>
<proteinExistence type="predicted"/>
<dbReference type="PANTHER" id="PTHR23202:SF119">
    <property type="entry name" value="TWENTY-FOUR, ISOFORM B"/>
    <property type="match status" value="1"/>
</dbReference>
<sequence>MSAKIVDKPPAPRRWLRRAVIFALILVALRLVLAVGLSPALRAGARTAGFDLALADLDLDLTDGALELRGLELRVTGSADEPPLLRLDQLRFDADLSALFGGDLHVHRLEVDGLVVELRRDAEGRWNLPEPAATRSETDPQAAEPADAGSEDVLDPNKAPFPLRLPVVVDALMAQGVVLRVHDEFEGETIDRELRLNLRATAVGDPEQPTSIALHGHGPGWLDLLRLDAKAERGASGDTVADGTLALAGLHPAQLARLMALAGIEPLVEQIDAEAHLSLSLEPLGDGPDGPLALSAALEGLRVRADLEPEVEVELLSFVCPSWSQAALEQPTLTLRGASARAARDARGRMVVCGLALGAGATEAAPTTPEPSTEGGSAPPPALVDAAVAIEDVTLAWRDEAAGGDRPVDLGIVLRRFGLRGLHLPLGPEAEALELELLVEAREGQGQATATGDLVPRPDGFDLRLELGGEGLDLVAVEPYLTAAGLSSTLESGYGALTLTAAVDWQGDDTIVAAQMEGARFADGERPLFQWRSATLEELTLPADGPAHLGQLSVSDLSLPFERRPDGGWTVAGIVAPGAMETQVLRSSLRLDRLTVGDRIDGPRRTLVIDVSGGVDGVVSQLGAKGQARLEGGATGLSFDLEAAGVDSRILGPLLAESGLTCELDGAGAVAHVELDLDAQGRAQGSVTGLRFGRDEQTYLGLDRLEFGQLDFTGDVPHIGAIALQGPRLTVRRDAAGAVHALGLRFAPPAAVGSAAATATGGDGTASASSADSDSAVAIEQTPAVATVPAGVASPAPGSTSAPSTALPTSVVAASSQSQSSQSSAPSSAPKSAPSSSLASSPSSTPSSSSSTATSPAAAAQASPAGEASATTTEAATRATATPGGAFDSVPIPTLKFDGLKVEGGALTWVDEFVGGAPGELSFEATVAPFTSGPGGSALEARLSAAAPGLLTGIELALDAELDPTDTRVQLDLQGRGLDSTGIGLYLPPGVETLQSHYDLDLQAQAGITSADDGGLALRAELILFELRGDDDAPLAGSRSASLVASRVDPAAGVYLFDELVVGGVDIDIATDLDGATEVAGIRLATAPTEVAATGGGVEVAAQPASPPAADAVAREIGTVFPTVRLERLDLNLGQVTYRGAALGEGAEPLVVTGSVRSPGALELCGPIPEDLPPIQLEARLQVDQAEVAIDTSLEPFNVSPGVEAQLRVTGIRGERLRALAPALAERIDTELLGEGRLTAQLSGELDLRRASVLSFDLSDGFAGELTLDDLDWRDTVADQRFLGLDALRVELKRVQPSAGLVHVGLIEVVKPFVRAELAPEYLELLGLRFKTPEAPDLAELEQAAEAAESEASETDNAEAAVASDQGVADQGADRRVADGQSTAQQDSTEQTAPERQAGEQVAGAQTGDDRSAAEQGAVAEVDAQETVRAPSDETVAAADAAQDSATRDSGAQNSEAEAKPAAVKPPFELRIDQLLLTGLDAELLDSTVDPPAVIPLRSLDVEVDQFTTLALTEPRPIRFSAYLGCGEVELPAPVRSRGGVLGGLASGLASVVTGNKEERRTEMRPLFQEVGASGQITLAPVPTGWARMNIVGFELLGLRGWARRSGIEIGAGVLDFRTRLRFTDDGRVRTDSKVVFDDLSLSEPAGGPISKWLKLPAPLDSVIFLLRDDSGEISLPLNFTVEDDGISTSVLAAKATATLARVIADAVASAPLRVTGTLTGMLGLGGSEPDREPVVREVTFPAGLTILGAEAQATLDEVAKLMRDDDKLELTVEHFLGQHDIARTDALVNPDPATCLELADRVSRRLELLEADRAVLAAEARVRLLIDSGNAAVEAAAALRLVETRIGRAERALDDLYGRLRPGDERRRPRRVRAGALELADLRQTTVLEHLLVLDGSLEERVDLRSPRLDTDAAPEIGRTVLTLRRRR</sequence>
<dbReference type="KEGG" id="pbap:Pla133_05720"/>
<evidence type="ECO:0000313" key="3">
    <source>
        <dbReference type="Proteomes" id="UP000316921"/>
    </source>
</evidence>
<feature type="compositionally biased region" description="Polar residues" evidence="1">
    <location>
        <begin position="1380"/>
        <end position="1394"/>
    </location>
</feature>
<feature type="compositionally biased region" description="Low complexity" evidence="1">
    <location>
        <begin position="789"/>
        <end position="886"/>
    </location>
</feature>